<proteinExistence type="predicted"/>
<comment type="caution">
    <text evidence="1">The sequence shown here is derived from an EMBL/GenBank/DDBJ whole genome shotgun (WGS) entry which is preliminary data.</text>
</comment>
<accession>A0A0R0CZJ9</accession>
<reference evidence="1 2" key="1">
    <citation type="submission" date="2015-05" db="EMBL/GenBank/DDBJ databases">
        <title>Genome sequencing and analysis of members of genus Stenotrophomonas.</title>
        <authorList>
            <person name="Patil P.P."/>
            <person name="Midha S."/>
            <person name="Patil P.B."/>
        </authorList>
    </citation>
    <scope>NUCLEOTIDE SEQUENCE [LARGE SCALE GENOMIC DNA]</scope>
    <source>
        <strain evidence="1 2">DSM 18941</strain>
    </source>
</reference>
<organism evidence="1 2">
    <name type="scientific">Stenotrophomonas terrae</name>
    <dbReference type="NCBI Taxonomy" id="405446"/>
    <lineage>
        <taxon>Bacteria</taxon>
        <taxon>Pseudomonadati</taxon>
        <taxon>Pseudomonadota</taxon>
        <taxon>Gammaproteobacteria</taxon>
        <taxon>Lysobacterales</taxon>
        <taxon>Lysobacteraceae</taxon>
        <taxon>Stenotrophomonas</taxon>
    </lineage>
</organism>
<dbReference type="EMBL" id="LDJJ01000007">
    <property type="protein sequence ID" value="KRG71850.1"/>
    <property type="molecule type" value="Genomic_DNA"/>
</dbReference>
<sequence>MVISSPRICAALAVYELSEHDDWGLRATIAGTALNGFRAAERVPNCAAGVAVALTKNFSERRWLLALEAVDAVTSGSYSVPLACARATAVVPLSAADARAHCVIYDLAFVGGAQ</sequence>
<protein>
    <submittedName>
        <fullName evidence="1">Uncharacterized protein</fullName>
    </submittedName>
</protein>
<dbReference type="OrthoDB" id="6000849at2"/>
<evidence type="ECO:0000313" key="2">
    <source>
        <dbReference type="Proteomes" id="UP000051863"/>
    </source>
</evidence>
<keyword evidence="2" id="KW-1185">Reference proteome</keyword>
<dbReference type="Proteomes" id="UP000051863">
    <property type="component" value="Unassembled WGS sequence"/>
</dbReference>
<gene>
    <name evidence="1" type="ORF">ABB27_02580</name>
</gene>
<evidence type="ECO:0000313" key="1">
    <source>
        <dbReference type="EMBL" id="KRG71850.1"/>
    </source>
</evidence>
<dbReference type="AlphaFoldDB" id="A0A0R0CZJ9"/>
<dbReference type="PATRIC" id="fig|405446.3.peg.3399"/>
<name>A0A0R0CZJ9_9GAMM</name>